<dbReference type="EMBL" id="JAESVA010000002">
    <property type="protein sequence ID" value="MCB8879743.1"/>
    <property type="molecule type" value="Genomic_DNA"/>
</dbReference>
<dbReference type="SMART" id="SM00530">
    <property type="entry name" value="HTH_XRE"/>
    <property type="match status" value="1"/>
</dbReference>
<accession>A0A963Z0S3</accession>
<dbReference type="Gene3D" id="1.10.260.40">
    <property type="entry name" value="lambda repressor-like DNA-binding domains"/>
    <property type="match status" value="1"/>
</dbReference>
<dbReference type="Pfam" id="PF01381">
    <property type="entry name" value="HTH_3"/>
    <property type="match status" value="1"/>
</dbReference>
<gene>
    <name evidence="2" type="ORF">ACELLULO517_05820</name>
</gene>
<organism evidence="2 3">
    <name type="scientific">Acidisoma cellulosilyticum</name>
    <dbReference type="NCBI Taxonomy" id="2802395"/>
    <lineage>
        <taxon>Bacteria</taxon>
        <taxon>Pseudomonadati</taxon>
        <taxon>Pseudomonadota</taxon>
        <taxon>Alphaproteobacteria</taxon>
        <taxon>Acetobacterales</taxon>
        <taxon>Acidocellaceae</taxon>
        <taxon>Acidisoma</taxon>
    </lineage>
</organism>
<sequence length="127" mass="13939">MSMTLPQVIAHDDDTVTLRRSDWVRLVEEQSDLASSARYDAMVRDIGLAEVKRLSYSDAELTQILDGISPITIWLSRMGMTPRALAEAAEISPSYLAEIESAKKPGSVAALAAIAKVFRVPIEHLVE</sequence>
<dbReference type="AlphaFoldDB" id="A0A963Z0S3"/>
<name>A0A963Z0S3_9PROT</name>
<evidence type="ECO:0000313" key="2">
    <source>
        <dbReference type="EMBL" id="MCB8879743.1"/>
    </source>
</evidence>
<dbReference type="Proteomes" id="UP000721844">
    <property type="component" value="Unassembled WGS sequence"/>
</dbReference>
<reference evidence="2 3" key="1">
    <citation type="journal article" date="2021" name="Microorganisms">
        <title>Acidisoma silvae sp. nov. and Acidisomacellulosilytica sp. nov., Two Acidophilic Bacteria Isolated from Decaying Wood, Hydrolyzing Cellulose and Producing Poly-3-hydroxybutyrate.</title>
        <authorList>
            <person name="Mieszkin S."/>
            <person name="Pouder E."/>
            <person name="Uroz S."/>
            <person name="Simon-Colin C."/>
            <person name="Alain K."/>
        </authorList>
    </citation>
    <scope>NUCLEOTIDE SEQUENCE [LARGE SCALE GENOMIC DNA]</scope>
    <source>
        <strain evidence="2 3">HW T5.17</strain>
    </source>
</reference>
<dbReference type="SUPFAM" id="SSF47413">
    <property type="entry name" value="lambda repressor-like DNA-binding domains"/>
    <property type="match status" value="1"/>
</dbReference>
<dbReference type="CDD" id="cd00093">
    <property type="entry name" value="HTH_XRE"/>
    <property type="match status" value="1"/>
</dbReference>
<keyword evidence="3" id="KW-1185">Reference proteome</keyword>
<dbReference type="RefSeq" id="WP_227306365.1">
    <property type="nucleotide sequence ID" value="NZ_JAESVA010000002.1"/>
</dbReference>
<dbReference type="GO" id="GO:0003677">
    <property type="term" value="F:DNA binding"/>
    <property type="evidence" value="ECO:0007669"/>
    <property type="project" value="InterPro"/>
</dbReference>
<dbReference type="InterPro" id="IPR010982">
    <property type="entry name" value="Lambda_DNA-bd_dom_sf"/>
</dbReference>
<protein>
    <submittedName>
        <fullName evidence="2">Helix-turn-helix transcriptional regulator</fullName>
    </submittedName>
</protein>
<proteinExistence type="predicted"/>
<feature type="domain" description="HTH cro/C1-type" evidence="1">
    <location>
        <begin position="77"/>
        <end position="125"/>
    </location>
</feature>
<dbReference type="InterPro" id="IPR001387">
    <property type="entry name" value="Cro/C1-type_HTH"/>
</dbReference>
<comment type="caution">
    <text evidence="2">The sequence shown here is derived from an EMBL/GenBank/DDBJ whole genome shotgun (WGS) entry which is preliminary data.</text>
</comment>
<evidence type="ECO:0000313" key="3">
    <source>
        <dbReference type="Proteomes" id="UP000721844"/>
    </source>
</evidence>
<evidence type="ECO:0000259" key="1">
    <source>
        <dbReference type="PROSITE" id="PS50943"/>
    </source>
</evidence>
<dbReference type="PROSITE" id="PS50943">
    <property type="entry name" value="HTH_CROC1"/>
    <property type="match status" value="1"/>
</dbReference>